<dbReference type="EMBL" id="JAAATY010000024">
    <property type="protein sequence ID" value="NRN69061.1"/>
    <property type="molecule type" value="Genomic_DNA"/>
</dbReference>
<comment type="caution">
    <text evidence="5">The sequence shown here is derived from an EMBL/GenBank/DDBJ whole genome shotgun (WGS) entry which is preliminary data.</text>
</comment>
<name>A0ABX2FDY5_9PSEU</name>
<comment type="subcellular location">
    <subcellularLocation>
        <location evidence="1">Cytoplasm</location>
    </subcellularLocation>
</comment>
<sequence length="251" mass="27305">MDALVRLLRQEQIGELPDVLAPAAVWRPRDELDAAQAQAYDEAARLGWLDRRGRLDVDVAASLSVVCRAAVECSGWIAADGVGKLGVLAAATGREAILAVRNGNEVRLRRAQPRKLAEALVAQIPELHPGSGTPVSVPVEELRAAVAWQEPKPGAVSVRPVPRADLRQVLKIIALPTSGSGELWVAVRDDLGRRREIPHPLRYADTEWGRFLNHASATDSGELWMTVAPAPPTELVARLRKLEHSLARFAH</sequence>
<keyword evidence="3" id="KW-0963">Cytoplasm</keyword>
<protein>
    <submittedName>
        <fullName evidence="5">ESX secretion-associated protein EspG</fullName>
    </submittedName>
</protein>
<evidence type="ECO:0000256" key="4">
    <source>
        <dbReference type="ARBA" id="ARBA00023186"/>
    </source>
</evidence>
<dbReference type="Proteomes" id="UP000763557">
    <property type="component" value="Unassembled WGS sequence"/>
</dbReference>
<keyword evidence="6" id="KW-1185">Reference proteome</keyword>
<comment type="similarity">
    <text evidence="2">Belongs to the EspG family.</text>
</comment>
<organism evidence="5 6">
    <name type="scientific">Kibdelosporangium persicum</name>
    <dbReference type="NCBI Taxonomy" id="2698649"/>
    <lineage>
        <taxon>Bacteria</taxon>
        <taxon>Bacillati</taxon>
        <taxon>Actinomycetota</taxon>
        <taxon>Actinomycetes</taxon>
        <taxon>Pseudonocardiales</taxon>
        <taxon>Pseudonocardiaceae</taxon>
        <taxon>Kibdelosporangium</taxon>
    </lineage>
</organism>
<evidence type="ECO:0000313" key="5">
    <source>
        <dbReference type="EMBL" id="NRN69061.1"/>
    </source>
</evidence>
<proteinExistence type="inferred from homology"/>
<evidence type="ECO:0000313" key="6">
    <source>
        <dbReference type="Proteomes" id="UP000763557"/>
    </source>
</evidence>
<dbReference type="RefSeq" id="WP_173138805.1">
    <property type="nucleotide sequence ID" value="NZ_CBCSGW010000053.1"/>
</dbReference>
<evidence type="ECO:0000256" key="2">
    <source>
        <dbReference type="ARBA" id="ARBA00006411"/>
    </source>
</evidence>
<dbReference type="InterPro" id="IPR025734">
    <property type="entry name" value="EspG"/>
</dbReference>
<gene>
    <name evidence="5" type="ORF">GC106_63170</name>
</gene>
<accession>A0ABX2FDY5</accession>
<evidence type="ECO:0000256" key="1">
    <source>
        <dbReference type="ARBA" id="ARBA00004496"/>
    </source>
</evidence>
<evidence type="ECO:0000256" key="3">
    <source>
        <dbReference type="ARBA" id="ARBA00022490"/>
    </source>
</evidence>
<keyword evidence="4" id="KW-0143">Chaperone</keyword>
<reference evidence="5 6" key="1">
    <citation type="submission" date="2020-01" db="EMBL/GenBank/DDBJ databases">
        <title>Kibdelosporangium persica a novel Actinomycetes from a hot desert in Iran.</title>
        <authorList>
            <person name="Safaei N."/>
            <person name="Zaburannyi N."/>
            <person name="Mueller R."/>
            <person name="Wink J."/>
        </authorList>
    </citation>
    <scope>NUCLEOTIDE SEQUENCE [LARGE SCALE GENOMIC DNA]</scope>
    <source>
        <strain evidence="5 6">4NS15</strain>
    </source>
</reference>
<dbReference type="Pfam" id="PF14011">
    <property type="entry name" value="ESX-1_EspG"/>
    <property type="match status" value="1"/>
</dbReference>